<dbReference type="InterPro" id="IPR059123">
    <property type="entry name" value="StrF_dom"/>
</dbReference>
<evidence type="ECO:0000313" key="4">
    <source>
        <dbReference type="EMBL" id="MWV46619.1"/>
    </source>
</evidence>
<evidence type="ECO:0000256" key="1">
    <source>
        <dbReference type="ARBA" id="ARBA00006739"/>
    </source>
</evidence>
<protein>
    <submittedName>
        <fullName evidence="4">Glycosyltransferase</fullName>
    </submittedName>
</protein>
<evidence type="ECO:0000259" key="3">
    <source>
        <dbReference type="Pfam" id="PF13712"/>
    </source>
</evidence>
<evidence type="ECO:0000313" key="5">
    <source>
        <dbReference type="Proteomes" id="UP000460318"/>
    </source>
</evidence>
<accession>A0A7X3IMD4</accession>
<dbReference type="InterPro" id="IPR001173">
    <property type="entry name" value="Glyco_trans_2-like"/>
</dbReference>
<organism evidence="4 5">
    <name type="scientific">Paenibacillus dendrobii</name>
    <dbReference type="NCBI Taxonomy" id="2691084"/>
    <lineage>
        <taxon>Bacteria</taxon>
        <taxon>Bacillati</taxon>
        <taxon>Bacillota</taxon>
        <taxon>Bacilli</taxon>
        <taxon>Bacillales</taxon>
        <taxon>Paenibacillaceae</taxon>
        <taxon>Paenibacillus</taxon>
    </lineage>
</organism>
<sequence>MSNNKICFITCFNDEVLYEESVRYIRSLYIPEGYELELIAIRDAKSLTEGYNRAMKQSDAKFKIYLHQDTFIVNKHFLYDILNIFISHSQLGMMGVIGAKKIPPSGVWWKASERYGKVYDNGREGGMKLFQTSEVQGDYESVEAVDGLILMTQYDLPWREDLFKGWHMYDISQAIEFKKAGYEVGVPNQKESWCIHDCGPLELNGYEEYRLIFLKEYGSIILPKVSILIPAYNRPYYLELALRSAIYQSYPNIEIIICDDSTNNEVERVVEPYLKEYSHIKYYKNPVNLALQNWYKLFDLAEGKYINYLMDDDLFKFNKIEKMVSFLECDPDISLVTSFRERIDENGERLPSTSSTRRLFDSDVCIDGREFGSLMLKQTENLIGEPTTAMFRKEDINKFGHFNENEYCVLNDLATWLSLMKKGKVAYISEALSYFRIHSGQNQRNTKYMVLSIEEWLKLLTSALEDEFFSSKVDYKKSLIRYLQNSLSIIEIYVQNELTDVLEYNKTKEKIEFTLNEIIS</sequence>
<dbReference type="SUPFAM" id="SSF53448">
    <property type="entry name" value="Nucleotide-diphospho-sugar transferases"/>
    <property type="match status" value="2"/>
</dbReference>
<dbReference type="Gene3D" id="3.90.550.10">
    <property type="entry name" value="Spore Coat Polysaccharide Biosynthesis Protein SpsA, Chain A"/>
    <property type="match status" value="2"/>
</dbReference>
<dbReference type="GO" id="GO:0016758">
    <property type="term" value="F:hexosyltransferase activity"/>
    <property type="evidence" value="ECO:0007669"/>
    <property type="project" value="UniProtKB-ARBA"/>
</dbReference>
<comment type="similarity">
    <text evidence="1">Belongs to the glycosyltransferase 2 family.</text>
</comment>
<dbReference type="PANTHER" id="PTHR22916:SF3">
    <property type="entry name" value="UDP-GLCNAC:BETAGAL BETA-1,3-N-ACETYLGLUCOSAMINYLTRANSFERASE-LIKE PROTEIN 1"/>
    <property type="match status" value="1"/>
</dbReference>
<reference evidence="4 5" key="1">
    <citation type="submission" date="2019-12" db="EMBL/GenBank/DDBJ databases">
        <title>Paenibacillus sp. nov., an endophytic bacterium isolated from the stem of Dendrobium.</title>
        <authorList>
            <person name="Zhao R."/>
        </authorList>
    </citation>
    <scope>NUCLEOTIDE SEQUENCE [LARGE SCALE GENOMIC DNA]</scope>
    <source>
        <strain evidence="4 5">HJL G12</strain>
    </source>
</reference>
<keyword evidence="5" id="KW-1185">Reference proteome</keyword>
<feature type="domain" description="Glycosyltransferase 2-like" evidence="2">
    <location>
        <begin position="226"/>
        <end position="396"/>
    </location>
</feature>
<feature type="domain" description="Streptomycin biosynthesis protein StrF" evidence="3">
    <location>
        <begin position="7"/>
        <end position="217"/>
    </location>
</feature>
<evidence type="ECO:0000259" key="2">
    <source>
        <dbReference type="Pfam" id="PF00535"/>
    </source>
</evidence>
<dbReference type="EMBL" id="WUBI01000004">
    <property type="protein sequence ID" value="MWV46619.1"/>
    <property type="molecule type" value="Genomic_DNA"/>
</dbReference>
<name>A0A7X3IMD4_9BACL</name>
<dbReference type="CDD" id="cd00761">
    <property type="entry name" value="Glyco_tranf_GTA_type"/>
    <property type="match status" value="1"/>
</dbReference>
<dbReference type="InterPro" id="IPR029044">
    <property type="entry name" value="Nucleotide-diphossugar_trans"/>
</dbReference>
<dbReference type="RefSeq" id="WP_160500186.1">
    <property type="nucleotide sequence ID" value="NZ_WUBI01000004.1"/>
</dbReference>
<proteinExistence type="inferred from homology"/>
<dbReference type="Proteomes" id="UP000460318">
    <property type="component" value="Unassembled WGS sequence"/>
</dbReference>
<dbReference type="PANTHER" id="PTHR22916">
    <property type="entry name" value="GLYCOSYLTRANSFERASE"/>
    <property type="match status" value="1"/>
</dbReference>
<dbReference type="Pfam" id="PF13712">
    <property type="entry name" value="Glyco_tranf_2_5"/>
    <property type="match status" value="1"/>
</dbReference>
<keyword evidence="4" id="KW-0808">Transferase</keyword>
<comment type="caution">
    <text evidence="4">The sequence shown here is derived from an EMBL/GenBank/DDBJ whole genome shotgun (WGS) entry which is preliminary data.</text>
</comment>
<gene>
    <name evidence="4" type="ORF">GRF59_23710</name>
</gene>
<dbReference type="AlphaFoldDB" id="A0A7X3IMD4"/>
<dbReference type="Pfam" id="PF00535">
    <property type="entry name" value="Glycos_transf_2"/>
    <property type="match status" value="1"/>
</dbReference>